<sequence>MSPYDHDASYKSFRPLDVNIRQADLHDSQGKSPSVASPSLEYSRKPWFESLLDTYSPTRKESTSGYWLSFINVDAFMRTLFNPEEQLRMQPALVYAGLALATLMKSSELELGAAGRTRAVWLRDAAQTNLEQSLANQWIDLPLAEAALMLALFESSAHPQYHPSRAAASINYLDSIIRRLQLTVVDNNDPDVSSFKPHHVPSVKSRSSSGSKDSPQKCSCIPLPPNANLPADHYSSTWSYAPPWDDNWTPHEAYKEECRRLCWSALTIVAGYSSQLAAFDKEPSQFFLTDPGNYALLFPGEVSDRSNHRSGQSPKDSVWALYCRSMLLWSFSTRLSNDSITDNIKAEYAYEVWGETQSIQDALDAHVCNLDTALLYMCREYLYNTRVTVTRTLRRFVPPSDVLRDSDSGIPHQPHQPVFSRKEAEEWLYYQDQVIKRVKSSINHLGEAQGHLLTRRPFQVTWFSSQLAICLSLWNNDRSLATALELAKSVLILVDIQNSLWPCPG</sequence>
<dbReference type="InParanoid" id="A0A0C3F8V3"/>
<reference evidence="2 3" key="1">
    <citation type="submission" date="2014-04" db="EMBL/GenBank/DDBJ databases">
        <authorList>
            <consortium name="DOE Joint Genome Institute"/>
            <person name="Kuo A."/>
            <person name="Tarkka M."/>
            <person name="Buscot F."/>
            <person name="Kohler A."/>
            <person name="Nagy L.G."/>
            <person name="Floudas D."/>
            <person name="Copeland A."/>
            <person name="Barry K.W."/>
            <person name="Cichocki N."/>
            <person name="Veneault-Fourrey C."/>
            <person name="LaButti K."/>
            <person name="Lindquist E.A."/>
            <person name="Lipzen A."/>
            <person name="Lundell T."/>
            <person name="Morin E."/>
            <person name="Murat C."/>
            <person name="Sun H."/>
            <person name="Tunlid A."/>
            <person name="Henrissat B."/>
            <person name="Grigoriev I.V."/>
            <person name="Hibbett D.S."/>
            <person name="Martin F."/>
            <person name="Nordberg H.P."/>
            <person name="Cantor M.N."/>
            <person name="Hua S.X."/>
        </authorList>
    </citation>
    <scope>NUCLEOTIDE SEQUENCE [LARGE SCALE GENOMIC DNA]</scope>
    <source>
        <strain evidence="2 3">F 1598</strain>
    </source>
</reference>
<dbReference type="STRING" id="765440.A0A0C3F8V3"/>
<dbReference type="EMBL" id="KN833038">
    <property type="protein sequence ID" value="KIM76126.1"/>
    <property type="molecule type" value="Genomic_DNA"/>
</dbReference>
<gene>
    <name evidence="2" type="ORF">PILCRDRAFT_98790</name>
</gene>
<reference evidence="3" key="2">
    <citation type="submission" date="2015-01" db="EMBL/GenBank/DDBJ databases">
        <title>Evolutionary Origins and Diversification of the Mycorrhizal Mutualists.</title>
        <authorList>
            <consortium name="DOE Joint Genome Institute"/>
            <consortium name="Mycorrhizal Genomics Consortium"/>
            <person name="Kohler A."/>
            <person name="Kuo A."/>
            <person name="Nagy L.G."/>
            <person name="Floudas D."/>
            <person name="Copeland A."/>
            <person name="Barry K.W."/>
            <person name="Cichocki N."/>
            <person name="Veneault-Fourrey C."/>
            <person name="LaButti K."/>
            <person name="Lindquist E.A."/>
            <person name="Lipzen A."/>
            <person name="Lundell T."/>
            <person name="Morin E."/>
            <person name="Murat C."/>
            <person name="Riley R."/>
            <person name="Ohm R."/>
            <person name="Sun H."/>
            <person name="Tunlid A."/>
            <person name="Henrissat B."/>
            <person name="Grigoriev I.V."/>
            <person name="Hibbett D.S."/>
            <person name="Martin F."/>
        </authorList>
    </citation>
    <scope>NUCLEOTIDE SEQUENCE [LARGE SCALE GENOMIC DNA]</scope>
    <source>
        <strain evidence="3">F 1598</strain>
    </source>
</reference>
<feature type="compositionally biased region" description="Low complexity" evidence="1">
    <location>
        <begin position="202"/>
        <end position="219"/>
    </location>
</feature>
<proteinExistence type="predicted"/>
<evidence type="ECO:0000313" key="2">
    <source>
        <dbReference type="EMBL" id="KIM76126.1"/>
    </source>
</evidence>
<evidence type="ECO:0008006" key="4">
    <source>
        <dbReference type="Google" id="ProtNLM"/>
    </source>
</evidence>
<evidence type="ECO:0000256" key="1">
    <source>
        <dbReference type="SAM" id="MobiDB-lite"/>
    </source>
</evidence>
<organism evidence="2 3">
    <name type="scientific">Piloderma croceum (strain F 1598)</name>
    <dbReference type="NCBI Taxonomy" id="765440"/>
    <lineage>
        <taxon>Eukaryota</taxon>
        <taxon>Fungi</taxon>
        <taxon>Dikarya</taxon>
        <taxon>Basidiomycota</taxon>
        <taxon>Agaricomycotina</taxon>
        <taxon>Agaricomycetes</taxon>
        <taxon>Agaricomycetidae</taxon>
        <taxon>Atheliales</taxon>
        <taxon>Atheliaceae</taxon>
        <taxon>Piloderma</taxon>
    </lineage>
</organism>
<keyword evidence="3" id="KW-1185">Reference proteome</keyword>
<dbReference type="OrthoDB" id="10261408at2759"/>
<protein>
    <recommendedName>
        <fullName evidence="4">Transcription factor domain-containing protein</fullName>
    </recommendedName>
</protein>
<accession>A0A0C3F8V3</accession>
<name>A0A0C3F8V3_PILCF</name>
<dbReference type="AlphaFoldDB" id="A0A0C3F8V3"/>
<feature type="region of interest" description="Disordered" evidence="1">
    <location>
        <begin position="191"/>
        <end position="219"/>
    </location>
</feature>
<dbReference type="HOGENOM" id="CLU_010791_1_0_1"/>
<dbReference type="Proteomes" id="UP000054166">
    <property type="component" value="Unassembled WGS sequence"/>
</dbReference>
<evidence type="ECO:0000313" key="3">
    <source>
        <dbReference type="Proteomes" id="UP000054166"/>
    </source>
</evidence>